<gene>
    <name evidence="2" type="ORF">G3M48_010439</name>
</gene>
<dbReference type="PANTHER" id="PTHR37171">
    <property type="entry name" value="SERINE/THREONINE-PROTEIN KINASE YRZF-RELATED"/>
    <property type="match status" value="1"/>
</dbReference>
<proteinExistence type="predicted"/>
<organism evidence="2 3">
    <name type="scientific">Beauveria asiatica</name>
    <dbReference type="NCBI Taxonomy" id="1069075"/>
    <lineage>
        <taxon>Eukaryota</taxon>
        <taxon>Fungi</taxon>
        <taxon>Dikarya</taxon>
        <taxon>Ascomycota</taxon>
        <taxon>Pezizomycotina</taxon>
        <taxon>Sordariomycetes</taxon>
        <taxon>Hypocreomycetidae</taxon>
        <taxon>Hypocreales</taxon>
        <taxon>Cordycipitaceae</taxon>
        <taxon>Beauveria</taxon>
    </lineage>
</organism>
<dbReference type="EMBL" id="JAAHCF010000960">
    <property type="protein sequence ID" value="KAK8141491.1"/>
    <property type="molecule type" value="Genomic_DNA"/>
</dbReference>
<keyword evidence="3" id="KW-1185">Reference proteome</keyword>
<comment type="caution">
    <text evidence="2">The sequence shown here is derived from an EMBL/GenBank/DDBJ whole genome shotgun (WGS) entry which is preliminary data.</text>
</comment>
<name>A0AAW0RHI4_9HYPO</name>
<evidence type="ECO:0000256" key="1">
    <source>
        <dbReference type="SAM" id="MobiDB-lite"/>
    </source>
</evidence>
<feature type="region of interest" description="Disordered" evidence="1">
    <location>
        <begin position="247"/>
        <end position="290"/>
    </location>
</feature>
<evidence type="ECO:0000313" key="2">
    <source>
        <dbReference type="EMBL" id="KAK8141491.1"/>
    </source>
</evidence>
<evidence type="ECO:0000313" key="3">
    <source>
        <dbReference type="Proteomes" id="UP001397290"/>
    </source>
</evidence>
<accession>A0AAW0RHI4</accession>
<dbReference type="SUPFAM" id="SSF56112">
    <property type="entry name" value="Protein kinase-like (PK-like)"/>
    <property type="match status" value="1"/>
</dbReference>
<dbReference type="Proteomes" id="UP001397290">
    <property type="component" value="Unassembled WGS sequence"/>
</dbReference>
<protein>
    <submittedName>
        <fullName evidence="2">Uncharacterized protein</fullName>
    </submittedName>
</protein>
<dbReference type="InterPro" id="IPR052396">
    <property type="entry name" value="Meiotic_Drive_Suppr_Kinase"/>
</dbReference>
<dbReference type="AlphaFoldDB" id="A0AAW0RHI4"/>
<sequence>MTLAQLRNILGKCMHWLVTTILPQKLALAFLPVAWSLPTTIVVKKLKPNSDDEFTNELRMYEKLKSLQGKQIPVCYGEAYCDGTRALVLEDVGGVSLYHRSALVEMSEEQIAQMILASYRPMISLNIAYDDWKLDNFHLVDGRVVFLDLEYVYELDYDPEHAIQLGRAAILDRWNQFREQYEEYGEIEMTLNRSSQDDVRYVKPVVDAKAEKERLKKEKAAAAAAGAGAAGAVAATTTDLVDRTKEKVKELAGDAKGAVAGGTNDKKQQQKKEKRRRRPSSPSRSAPRRP</sequence>
<reference evidence="2 3" key="1">
    <citation type="submission" date="2020-02" db="EMBL/GenBank/DDBJ databases">
        <title>Comparative genomics of the hypocrealean fungal genus Beauvera.</title>
        <authorList>
            <person name="Showalter D.N."/>
            <person name="Bushley K.E."/>
            <person name="Rehner S.A."/>
        </authorList>
    </citation>
    <scope>NUCLEOTIDE SEQUENCE [LARGE SCALE GENOMIC DNA]</scope>
    <source>
        <strain evidence="2 3">ARSEF4384</strain>
    </source>
</reference>
<feature type="compositionally biased region" description="Low complexity" evidence="1">
    <location>
        <begin position="280"/>
        <end position="290"/>
    </location>
</feature>
<dbReference type="PANTHER" id="PTHR37171:SF1">
    <property type="entry name" value="SERINE_THREONINE-PROTEIN KINASE YRZF-RELATED"/>
    <property type="match status" value="1"/>
</dbReference>
<dbReference type="InterPro" id="IPR011009">
    <property type="entry name" value="Kinase-like_dom_sf"/>
</dbReference>